<gene>
    <name evidence="5" type="ORF">OQ279_13170</name>
</gene>
<evidence type="ECO:0000313" key="6">
    <source>
        <dbReference type="Proteomes" id="UP001148482"/>
    </source>
</evidence>
<dbReference type="InterPro" id="IPR009057">
    <property type="entry name" value="Homeodomain-like_sf"/>
</dbReference>
<organism evidence="5 6">
    <name type="scientific">Salinimicrobium profundisediminis</name>
    <dbReference type="NCBI Taxonomy" id="2994553"/>
    <lineage>
        <taxon>Bacteria</taxon>
        <taxon>Pseudomonadati</taxon>
        <taxon>Bacteroidota</taxon>
        <taxon>Flavobacteriia</taxon>
        <taxon>Flavobacteriales</taxon>
        <taxon>Flavobacteriaceae</taxon>
        <taxon>Salinimicrobium</taxon>
    </lineage>
</organism>
<keyword evidence="3" id="KW-0804">Transcription</keyword>
<dbReference type="Proteomes" id="UP001148482">
    <property type="component" value="Unassembled WGS sequence"/>
</dbReference>
<name>A0A9X3CYC7_9FLAO</name>
<dbReference type="PANTHER" id="PTHR43280">
    <property type="entry name" value="ARAC-FAMILY TRANSCRIPTIONAL REGULATOR"/>
    <property type="match status" value="1"/>
</dbReference>
<reference evidence="5" key="1">
    <citation type="submission" date="2022-11" db="EMBL/GenBank/DDBJ databases">
        <title>Salinimicrobium profundisediminis sp. nov., isolated from deep-sea sediment of the Mariana Trench.</title>
        <authorList>
            <person name="Fu H."/>
        </authorList>
    </citation>
    <scope>NUCLEOTIDE SEQUENCE</scope>
    <source>
        <strain evidence="5">MT39</strain>
    </source>
</reference>
<dbReference type="RefSeq" id="WP_266070421.1">
    <property type="nucleotide sequence ID" value="NZ_JAPJDA010000021.1"/>
</dbReference>
<feature type="domain" description="HTH araC/xylS-type" evidence="4">
    <location>
        <begin position="212"/>
        <end position="311"/>
    </location>
</feature>
<dbReference type="InterPro" id="IPR018060">
    <property type="entry name" value="HTH_AraC"/>
</dbReference>
<dbReference type="EMBL" id="JAPJDA010000021">
    <property type="protein sequence ID" value="MCX2839101.1"/>
    <property type="molecule type" value="Genomic_DNA"/>
</dbReference>
<keyword evidence="6" id="KW-1185">Reference proteome</keyword>
<dbReference type="InterPro" id="IPR018062">
    <property type="entry name" value="HTH_AraC-typ_CS"/>
</dbReference>
<dbReference type="GO" id="GO:0043565">
    <property type="term" value="F:sequence-specific DNA binding"/>
    <property type="evidence" value="ECO:0007669"/>
    <property type="project" value="InterPro"/>
</dbReference>
<dbReference type="Gene3D" id="1.10.10.60">
    <property type="entry name" value="Homeodomain-like"/>
    <property type="match status" value="1"/>
</dbReference>
<evidence type="ECO:0000256" key="1">
    <source>
        <dbReference type="ARBA" id="ARBA00023015"/>
    </source>
</evidence>
<dbReference type="PROSITE" id="PS00041">
    <property type="entry name" value="HTH_ARAC_FAMILY_1"/>
    <property type="match status" value="1"/>
</dbReference>
<dbReference type="SUPFAM" id="SSF46689">
    <property type="entry name" value="Homeodomain-like"/>
    <property type="match status" value="1"/>
</dbReference>
<keyword evidence="2" id="KW-0238">DNA-binding</keyword>
<dbReference type="GO" id="GO:0003700">
    <property type="term" value="F:DNA-binding transcription factor activity"/>
    <property type="evidence" value="ECO:0007669"/>
    <property type="project" value="InterPro"/>
</dbReference>
<sequence>MKTNKDSNRWQKLFYMLIALAKGNFSYRIKRSRYDDEIEAMSELGNMLSQDLQEIFSYHGFVNPRRTYIYLTKMDFYLDKELRIVNFSKEVPELLQLAPEKLEYTHFREILDSQSLQIWEEITPQFQEKLFKRFSLSLNFKTGKGLSIHSNCFVAALYPENVDLRFSVSTFVPVLLDEASTKLDPALSFILEKEEYRSPKIFHQNSDLRQTHEVRDYILQNLGNDTMNMEHLTKKYFVTASKLKNDFKAVFGTTPAQFLREERLKLAKELVQNTSLPLKNIAYTCGFSSYPHFSYAFKHVYKISPQQLRNSDF</sequence>
<evidence type="ECO:0000259" key="4">
    <source>
        <dbReference type="PROSITE" id="PS01124"/>
    </source>
</evidence>
<dbReference type="SMART" id="SM00342">
    <property type="entry name" value="HTH_ARAC"/>
    <property type="match status" value="1"/>
</dbReference>
<keyword evidence="1" id="KW-0805">Transcription regulation</keyword>
<dbReference type="AlphaFoldDB" id="A0A9X3CYC7"/>
<proteinExistence type="predicted"/>
<dbReference type="PROSITE" id="PS01124">
    <property type="entry name" value="HTH_ARAC_FAMILY_2"/>
    <property type="match status" value="1"/>
</dbReference>
<protein>
    <submittedName>
        <fullName evidence="5">AraC family transcriptional regulator</fullName>
    </submittedName>
</protein>
<evidence type="ECO:0000313" key="5">
    <source>
        <dbReference type="EMBL" id="MCX2839101.1"/>
    </source>
</evidence>
<dbReference type="PANTHER" id="PTHR43280:SF2">
    <property type="entry name" value="HTH-TYPE TRANSCRIPTIONAL REGULATOR EXSA"/>
    <property type="match status" value="1"/>
</dbReference>
<evidence type="ECO:0000256" key="2">
    <source>
        <dbReference type="ARBA" id="ARBA00023125"/>
    </source>
</evidence>
<comment type="caution">
    <text evidence="5">The sequence shown here is derived from an EMBL/GenBank/DDBJ whole genome shotgun (WGS) entry which is preliminary data.</text>
</comment>
<accession>A0A9X3CYC7</accession>
<dbReference type="Pfam" id="PF12833">
    <property type="entry name" value="HTH_18"/>
    <property type="match status" value="1"/>
</dbReference>
<evidence type="ECO:0000256" key="3">
    <source>
        <dbReference type="ARBA" id="ARBA00023163"/>
    </source>
</evidence>